<comment type="similarity">
    <text evidence="2">Belongs to the metallo-beta-lactamase superfamily. Glyoxalase II family.</text>
</comment>
<accession>A0A851LRL3</accession>
<evidence type="ECO:0000256" key="1">
    <source>
        <dbReference type="ARBA" id="ARBA00001947"/>
    </source>
</evidence>
<feature type="non-terminal residue" evidence="7">
    <location>
        <position position="270"/>
    </location>
</feature>
<dbReference type="GO" id="GO:0004416">
    <property type="term" value="F:hydroxyacylglutathione hydrolase activity"/>
    <property type="evidence" value="ECO:0007669"/>
    <property type="project" value="TreeGrafter"/>
</dbReference>
<evidence type="ECO:0000313" key="8">
    <source>
        <dbReference type="Proteomes" id="UP000621168"/>
    </source>
</evidence>
<dbReference type="SMART" id="SM00849">
    <property type="entry name" value="Lactamase_B"/>
    <property type="match status" value="1"/>
</dbReference>
<dbReference type="Pfam" id="PF16123">
    <property type="entry name" value="HAGH_C"/>
    <property type="match status" value="1"/>
</dbReference>
<name>A0A851LRL3_CORCR</name>
<proteinExistence type="inferred from homology"/>
<dbReference type="PANTHER" id="PTHR11935">
    <property type="entry name" value="BETA LACTAMASE DOMAIN"/>
    <property type="match status" value="1"/>
</dbReference>
<organism evidence="7 8">
    <name type="scientific">Corythaeola cristata</name>
    <name type="common">Great blue turaco</name>
    <dbReference type="NCBI Taxonomy" id="103954"/>
    <lineage>
        <taxon>Eukaryota</taxon>
        <taxon>Metazoa</taxon>
        <taxon>Chordata</taxon>
        <taxon>Craniata</taxon>
        <taxon>Vertebrata</taxon>
        <taxon>Euteleostomi</taxon>
        <taxon>Archelosauria</taxon>
        <taxon>Archosauria</taxon>
        <taxon>Dinosauria</taxon>
        <taxon>Saurischia</taxon>
        <taxon>Theropoda</taxon>
        <taxon>Coelurosauria</taxon>
        <taxon>Aves</taxon>
        <taxon>Neognathae</taxon>
        <taxon>Neoaves</taxon>
        <taxon>Otidimorphae</taxon>
        <taxon>Musophagiformes</taxon>
        <taxon>Musophagidae</taxon>
        <taxon>Corythaeola</taxon>
    </lineage>
</organism>
<dbReference type="EMBL" id="WBMX01005124">
    <property type="protein sequence ID" value="NXC19611.1"/>
    <property type="molecule type" value="Genomic_DNA"/>
</dbReference>
<dbReference type="InterPro" id="IPR035680">
    <property type="entry name" value="Clx_II_MBL"/>
</dbReference>
<keyword evidence="4" id="KW-0378">Hydrolase</keyword>
<dbReference type="InterPro" id="IPR036866">
    <property type="entry name" value="RibonucZ/Hydroxyglut_hydro"/>
</dbReference>
<dbReference type="PANTHER" id="PTHR11935:SF77">
    <property type="entry name" value="HYDROXYACYLGLUTATHIONE HYDROLASE-LIKE PROTEIN"/>
    <property type="match status" value="1"/>
</dbReference>
<comment type="cofactor">
    <cofactor evidence="1">
        <name>Zn(2+)</name>
        <dbReference type="ChEBI" id="CHEBI:29105"/>
    </cofactor>
</comment>
<evidence type="ECO:0000256" key="2">
    <source>
        <dbReference type="ARBA" id="ARBA00006759"/>
    </source>
</evidence>
<protein>
    <submittedName>
        <fullName evidence="7">HAGHL protein</fullName>
    </submittedName>
</protein>
<dbReference type="AlphaFoldDB" id="A0A851LRL3"/>
<evidence type="ECO:0000256" key="5">
    <source>
        <dbReference type="ARBA" id="ARBA00022833"/>
    </source>
</evidence>
<gene>
    <name evidence="7" type="primary">Haghl</name>
    <name evidence="7" type="ORF">CORCRI_R03079</name>
</gene>
<comment type="caution">
    <text evidence="7">The sequence shown here is derived from an EMBL/GenBank/DDBJ whole genome shotgun (WGS) entry which is preliminary data.</text>
</comment>
<reference evidence="7" key="1">
    <citation type="submission" date="2019-09" db="EMBL/GenBank/DDBJ databases">
        <title>Bird 10,000 Genomes (B10K) Project - Family phase.</title>
        <authorList>
            <person name="Zhang G."/>
        </authorList>
    </citation>
    <scope>NUCLEOTIDE SEQUENCE</scope>
    <source>
        <strain evidence="7">B10K-CU-031-40</strain>
    </source>
</reference>
<keyword evidence="5" id="KW-0862">Zinc</keyword>
<keyword evidence="8" id="KW-1185">Reference proteome</keyword>
<dbReference type="OrthoDB" id="515692at2759"/>
<evidence type="ECO:0000313" key="7">
    <source>
        <dbReference type="EMBL" id="NXC19611.1"/>
    </source>
</evidence>
<sequence length="270" mass="30859">MKVKVISVLEDNYMYLVIEESTRDAIAVDAAVPKRLLEIVRKEDVVLRAILTTHHHWDHARGNEELARLCPGLRVYGADERIGALTHKVTHDQELTFGAIRVRCLFTPCHTSGHMCYFMWEDGCPDAPALFSGIPPCPRAPRGYRDAGLAACMLPKVFCGHECTVRNLKFALKVEPENEVVKKKLAWAKQRDDEDLPTVPSTLQEEFLYNPFLRVTEEPLQKFTGKTDPVEVLRTLRTEKDNFKKPKERPNPQAMLAFDWGLFSPFLEKK</sequence>
<dbReference type="InterPro" id="IPR001279">
    <property type="entry name" value="Metallo-B-lactamas"/>
</dbReference>
<dbReference type="CDD" id="cd07723">
    <property type="entry name" value="hydroxyacylglutathione_hydrolase_MBL-fold"/>
    <property type="match status" value="1"/>
</dbReference>
<dbReference type="InterPro" id="IPR032282">
    <property type="entry name" value="HAGH_C"/>
</dbReference>
<dbReference type="Gene3D" id="3.60.15.10">
    <property type="entry name" value="Ribonuclease Z/Hydroxyacylglutathione hydrolase-like"/>
    <property type="match status" value="1"/>
</dbReference>
<dbReference type="GO" id="GO:0046872">
    <property type="term" value="F:metal ion binding"/>
    <property type="evidence" value="ECO:0007669"/>
    <property type="project" value="UniProtKB-KW"/>
</dbReference>
<dbReference type="Proteomes" id="UP000621168">
    <property type="component" value="Unassembled WGS sequence"/>
</dbReference>
<evidence type="ECO:0000256" key="4">
    <source>
        <dbReference type="ARBA" id="ARBA00022801"/>
    </source>
</evidence>
<keyword evidence="3" id="KW-0479">Metal-binding</keyword>
<evidence type="ECO:0000259" key="6">
    <source>
        <dbReference type="SMART" id="SM00849"/>
    </source>
</evidence>
<dbReference type="SUPFAM" id="SSF56281">
    <property type="entry name" value="Metallo-hydrolase/oxidoreductase"/>
    <property type="match status" value="1"/>
</dbReference>
<feature type="domain" description="Metallo-beta-lactamase" evidence="6">
    <location>
        <begin position="11"/>
        <end position="161"/>
    </location>
</feature>
<dbReference type="Pfam" id="PF00753">
    <property type="entry name" value="Lactamase_B"/>
    <property type="match status" value="1"/>
</dbReference>
<evidence type="ECO:0000256" key="3">
    <source>
        <dbReference type="ARBA" id="ARBA00022723"/>
    </source>
</evidence>
<feature type="non-terminal residue" evidence="7">
    <location>
        <position position="1"/>
    </location>
</feature>